<sequence>MWIVCLVCSIYALCCRVQHNTQYRKHIPLALAVYLINNLSIYLSIYKLHIP</sequence>
<keyword evidence="1" id="KW-0472">Membrane</keyword>
<keyword evidence="1" id="KW-1133">Transmembrane helix</keyword>
<name>A0A0E9QNB2_ANGAN</name>
<dbReference type="EMBL" id="GBXM01091009">
    <property type="protein sequence ID" value="JAH17568.1"/>
    <property type="molecule type" value="Transcribed_RNA"/>
</dbReference>
<evidence type="ECO:0000256" key="1">
    <source>
        <dbReference type="SAM" id="Phobius"/>
    </source>
</evidence>
<reference evidence="2" key="1">
    <citation type="submission" date="2014-11" db="EMBL/GenBank/DDBJ databases">
        <authorList>
            <person name="Amaro Gonzalez C."/>
        </authorList>
    </citation>
    <scope>NUCLEOTIDE SEQUENCE</scope>
</reference>
<organism evidence="2">
    <name type="scientific">Anguilla anguilla</name>
    <name type="common">European freshwater eel</name>
    <name type="synonym">Muraena anguilla</name>
    <dbReference type="NCBI Taxonomy" id="7936"/>
    <lineage>
        <taxon>Eukaryota</taxon>
        <taxon>Metazoa</taxon>
        <taxon>Chordata</taxon>
        <taxon>Craniata</taxon>
        <taxon>Vertebrata</taxon>
        <taxon>Euteleostomi</taxon>
        <taxon>Actinopterygii</taxon>
        <taxon>Neopterygii</taxon>
        <taxon>Teleostei</taxon>
        <taxon>Anguilliformes</taxon>
        <taxon>Anguillidae</taxon>
        <taxon>Anguilla</taxon>
    </lineage>
</organism>
<reference evidence="2" key="2">
    <citation type="journal article" date="2015" name="Fish Shellfish Immunol.">
        <title>Early steps in the European eel (Anguilla anguilla)-Vibrio vulnificus interaction in the gills: Role of the RtxA13 toxin.</title>
        <authorList>
            <person name="Callol A."/>
            <person name="Pajuelo D."/>
            <person name="Ebbesson L."/>
            <person name="Teles M."/>
            <person name="MacKenzie S."/>
            <person name="Amaro C."/>
        </authorList>
    </citation>
    <scope>NUCLEOTIDE SEQUENCE</scope>
</reference>
<dbReference type="AlphaFoldDB" id="A0A0E9QNB2"/>
<accession>A0A0E9QNB2</accession>
<evidence type="ECO:0000313" key="2">
    <source>
        <dbReference type="EMBL" id="JAH17568.1"/>
    </source>
</evidence>
<proteinExistence type="predicted"/>
<keyword evidence="1" id="KW-0812">Transmembrane</keyword>
<protein>
    <submittedName>
        <fullName evidence="2">Uncharacterized protein</fullName>
    </submittedName>
</protein>
<feature type="transmembrane region" description="Helical" evidence="1">
    <location>
        <begin position="27"/>
        <end position="46"/>
    </location>
</feature>